<dbReference type="Proteomes" id="UP000002675">
    <property type="component" value="Chromosome II"/>
</dbReference>
<dbReference type="EMBL" id="BA000038">
    <property type="protein sequence ID" value="BAC96572.1"/>
    <property type="molecule type" value="Genomic_DNA"/>
</dbReference>
<sequence>MDITNHKNPLISASIDKPMLKFHLQILLMYSSASVKMAV</sequence>
<organism evidence="1 2">
    <name type="scientific">Vibrio vulnificus (strain YJ016)</name>
    <dbReference type="NCBI Taxonomy" id="196600"/>
    <lineage>
        <taxon>Bacteria</taxon>
        <taxon>Pseudomonadati</taxon>
        <taxon>Pseudomonadota</taxon>
        <taxon>Gammaproteobacteria</taxon>
        <taxon>Vibrionales</taxon>
        <taxon>Vibrionaceae</taxon>
        <taxon>Vibrio</taxon>
    </lineage>
</organism>
<dbReference type="HOGENOM" id="CLU_3319230_0_0_6"/>
<evidence type="ECO:0000313" key="2">
    <source>
        <dbReference type="Proteomes" id="UP000002675"/>
    </source>
</evidence>
<dbReference type="AlphaFoldDB" id="Q7MEX4"/>
<reference evidence="1 2" key="1">
    <citation type="journal article" date="2003" name="Genome Res.">
        <title>Comparative genome analysis of Vibrio vulnificus, a marine pathogen.</title>
        <authorList>
            <person name="Chen C.Y."/>
            <person name="Wu K.M."/>
            <person name="Chang Y.C."/>
            <person name="Chang C.H."/>
            <person name="Tsai H.C."/>
            <person name="Liao T.L."/>
            <person name="Liu Y.M."/>
            <person name="Chen H.J."/>
            <person name="Shen A.B."/>
            <person name="Li J.C."/>
            <person name="Su T.L."/>
            <person name="Shao C.P."/>
            <person name="Lee C.T."/>
            <person name="Hor L.I."/>
            <person name="Tsai S.F."/>
        </authorList>
    </citation>
    <scope>NUCLEOTIDE SEQUENCE [LARGE SCALE GENOMIC DNA]</scope>
    <source>
        <strain evidence="1 2">YJ016</strain>
    </source>
</reference>
<gene>
    <name evidence="1" type="ordered locus">VVA0547</name>
</gene>
<dbReference type="KEGG" id="vvy:VVA0547"/>
<proteinExistence type="predicted"/>
<name>Q7MEX4_VIBVY</name>
<accession>Q7MEX4</accession>
<protein>
    <submittedName>
        <fullName evidence="1">Uncharacterized protein</fullName>
    </submittedName>
</protein>
<evidence type="ECO:0000313" key="1">
    <source>
        <dbReference type="EMBL" id="BAC96572.1"/>
    </source>
</evidence>